<protein>
    <submittedName>
        <fullName evidence="1">Uncharacterized protein</fullName>
    </submittedName>
</protein>
<reference evidence="1 2" key="1">
    <citation type="journal article" date="2010" name="J. Bacteriol.">
        <title>Genome sequence of Lentisphaera araneosa HTCC2155T, the type species of the order Lentisphaerales in the phylum Lentisphaerae.</title>
        <authorList>
            <person name="Thrash J.C."/>
            <person name="Cho J.C."/>
            <person name="Vergin K.L."/>
            <person name="Morris R.M."/>
            <person name="Giovannoni S.J."/>
        </authorList>
    </citation>
    <scope>NUCLEOTIDE SEQUENCE [LARGE SCALE GENOMIC DNA]</scope>
    <source>
        <strain evidence="1 2">HTCC2155</strain>
    </source>
</reference>
<accession>A6DMY8</accession>
<dbReference type="EMBL" id="ABCK01000012">
    <property type="protein sequence ID" value="EDM27024.1"/>
    <property type="molecule type" value="Genomic_DNA"/>
</dbReference>
<dbReference type="Proteomes" id="UP000004947">
    <property type="component" value="Unassembled WGS sequence"/>
</dbReference>
<dbReference type="AlphaFoldDB" id="A6DMY8"/>
<comment type="caution">
    <text evidence="1">The sequence shown here is derived from an EMBL/GenBank/DDBJ whole genome shotgun (WGS) entry which is preliminary data.</text>
</comment>
<keyword evidence="2" id="KW-1185">Reference proteome</keyword>
<organism evidence="1 2">
    <name type="scientific">Lentisphaera araneosa HTCC2155</name>
    <dbReference type="NCBI Taxonomy" id="313628"/>
    <lineage>
        <taxon>Bacteria</taxon>
        <taxon>Pseudomonadati</taxon>
        <taxon>Lentisphaerota</taxon>
        <taxon>Lentisphaeria</taxon>
        <taxon>Lentisphaerales</taxon>
        <taxon>Lentisphaeraceae</taxon>
        <taxon>Lentisphaera</taxon>
    </lineage>
</organism>
<name>A6DMY8_9BACT</name>
<dbReference type="RefSeq" id="WP_007279231.1">
    <property type="nucleotide sequence ID" value="NZ_ABCK01000012.1"/>
</dbReference>
<proteinExistence type="predicted"/>
<gene>
    <name evidence="1" type="ORF">LNTAR_07264</name>
</gene>
<sequence length="88" mass="10294">MELLICILLIIMMMQIGFMHSDQKKSFMLIFKAMDPDPKLFLPRNIINLVEEGQDMKALKEIKKHTGFDILESKNILMRLKAEQIKNS</sequence>
<evidence type="ECO:0000313" key="2">
    <source>
        <dbReference type="Proteomes" id="UP000004947"/>
    </source>
</evidence>
<evidence type="ECO:0000313" key="1">
    <source>
        <dbReference type="EMBL" id="EDM27024.1"/>
    </source>
</evidence>